<keyword evidence="2" id="KW-1185">Reference proteome</keyword>
<accession>A0ABT2Y643</accession>
<evidence type="ECO:0000313" key="2">
    <source>
        <dbReference type="Proteomes" id="UP001177160"/>
    </source>
</evidence>
<protein>
    <submittedName>
        <fullName evidence="1">Smr/MutS family protein</fullName>
    </submittedName>
</protein>
<evidence type="ECO:0000313" key="1">
    <source>
        <dbReference type="EMBL" id="MCV2232209.1"/>
    </source>
</evidence>
<reference evidence="1" key="1">
    <citation type="submission" date="2022-09" db="EMBL/GenBank/DDBJ databases">
        <title>Novel Mycoplasma species identified in domestic and wild animals.</title>
        <authorList>
            <person name="Volokhov D.V."/>
            <person name="Furtak V.A."/>
            <person name="Zagorodnyaya T.A."/>
        </authorList>
    </citation>
    <scope>NUCLEOTIDE SEQUENCE</scope>
    <source>
        <strain evidence="1">Oakley</strain>
    </source>
</reference>
<comment type="caution">
    <text evidence="1">The sequence shown here is derived from an EMBL/GenBank/DDBJ whole genome shotgun (WGS) entry which is preliminary data.</text>
</comment>
<dbReference type="Proteomes" id="UP001177160">
    <property type="component" value="Unassembled WGS sequence"/>
</dbReference>
<dbReference type="RefSeq" id="WP_263608392.1">
    <property type="nucleotide sequence ID" value="NZ_JAOVQM010000003.1"/>
</dbReference>
<sequence length="111" mass="12469">MIKVDIKTSMPTVEVAKTLLLNGIKMHRSEKVIKIIHGYGSSGVGGKIKHMVHEVLESLKETNQIRDFIPGEALVSFMGYADTIQKYKPLIMSDSDYRRGNDGITYVFIKP</sequence>
<name>A0ABT2Y643_9MOLU</name>
<gene>
    <name evidence="1" type="ORF">N7548_05135</name>
</gene>
<proteinExistence type="predicted"/>
<dbReference type="EMBL" id="JAOVQM010000003">
    <property type="protein sequence ID" value="MCV2232209.1"/>
    <property type="molecule type" value="Genomic_DNA"/>
</dbReference>
<organism evidence="1 2">
    <name type="scientific">Paracholeplasma manati</name>
    <dbReference type="NCBI Taxonomy" id="591373"/>
    <lineage>
        <taxon>Bacteria</taxon>
        <taxon>Bacillati</taxon>
        <taxon>Mycoplasmatota</taxon>
        <taxon>Mollicutes</taxon>
        <taxon>Acholeplasmatales</taxon>
        <taxon>Acholeplasmataceae</taxon>
        <taxon>Paracholeplasma</taxon>
    </lineage>
</organism>